<dbReference type="Gene3D" id="2.60.40.10">
    <property type="entry name" value="Immunoglobulins"/>
    <property type="match status" value="2"/>
</dbReference>
<dbReference type="Pfam" id="PF17802">
    <property type="entry name" value="SpaA"/>
    <property type="match status" value="1"/>
</dbReference>
<keyword evidence="5" id="KW-1185">Reference proteome</keyword>
<feature type="domain" description="SpaA-like prealbumin fold" evidence="3">
    <location>
        <begin position="519"/>
        <end position="557"/>
    </location>
</feature>
<dbReference type="InterPro" id="IPR013783">
    <property type="entry name" value="Ig-like_fold"/>
</dbReference>
<dbReference type="NCBIfam" id="NF033902">
    <property type="entry name" value="iso_D2_wall_anc"/>
    <property type="match status" value="1"/>
</dbReference>
<comment type="caution">
    <text evidence="4">The sequence shown here is derived from an EMBL/GenBank/DDBJ whole genome shotgun (WGS) entry which is preliminary data.</text>
</comment>
<dbReference type="Pfam" id="PF16555">
    <property type="entry name" value="GramPos_pilinD1"/>
    <property type="match status" value="1"/>
</dbReference>
<feature type="domain" description="Gram-positive pilin subunit D1 N-terminal" evidence="2">
    <location>
        <begin position="50"/>
        <end position="212"/>
    </location>
</feature>
<keyword evidence="1" id="KW-1133">Transmembrane helix</keyword>
<feature type="transmembrane region" description="Helical" evidence="1">
    <location>
        <begin position="567"/>
        <end position="590"/>
    </location>
</feature>
<organism evidence="4 5">
    <name type="scientific">Candidatus Enterococcus ferrettii</name>
    <dbReference type="NCBI Taxonomy" id="2815324"/>
    <lineage>
        <taxon>Bacteria</taxon>
        <taxon>Bacillati</taxon>
        <taxon>Bacillota</taxon>
        <taxon>Bacilli</taxon>
        <taxon>Lactobacillales</taxon>
        <taxon>Enterococcaceae</taxon>
        <taxon>Enterococcus</taxon>
    </lineage>
</organism>
<accession>A0ABV0EL96</accession>
<dbReference type="InterPro" id="IPR032364">
    <property type="entry name" value="GramPos_pilinD1_N"/>
</dbReference>
<evidence type="ECO:0000259" key="3">
    <source>
        <dbReference type="Pfam" id="PF17802"/>
    </source>
</evidence>
<dbReference type="Gene3D" id="2.60.40.740">
    <property type="match status" value="1"/>
</dbReference>
<sequence>MNRKIRFTKKLVVTTAALVMLGGGLPIGLGASAYAEQTISSNASSDTTTDRTVTVWKYEIKSTSELGGRGDGETLDPSSAPDLAGKKVMKDVNFELIRVIPKDGVSLTDPLKQKEGTDYTVDSSFTKMTGKTGADGSLTFNVSKDLTNKKEADGIYLVREVKDSSGKYSYTDTEGKTGEVAKPMDPFFVWLPQTKRDDTSKLIYDVNVYPKNIVTDAELDKTIEEGQGYSIKAGNNFQWEATTKLPDGLYFKADKEMIITDVYDPTSGTTADKPVAAGDEVYANYVTVTDDLNTALLLDDIEVQSSTDGSSWTTLTNDKQYTVTLNGTKVAAGNPVTNTTAGDAKKVVVDLTQAGMKELTEKKMPYLRVVYKTHVNKDFNGTISNKYNLNYLIPGQKPVEKESNEPESYNGGFKINKTAESKDTKLEGAEFYIADSEANANAKKYLASDGKSYTLKDDGSSDPVLPSGVTYLTSTSNASGVAQFDGLALNWFTDSNGDGKQDPSITSEATWTKDKIQKDYWIVETKAPSGYELLKKPVQVTVKLDTDTNLVVDVENKKKSDLPFTGGAGMTLLIVIALGAITIGTAAVVIEKKRRAA</sequence>
<dbReference type="RefSeq" id="WP_242704662.1">
    <property type="nucleotide sequence ID" value="NZ_JAFREL020000001.1"/>
</dbReference>
<dbReference type="InterPro" id="IPR041033">
    <property type="entry name" value="SpaA_PFL_dom_1"/>
</dbReference>
<protein>
    <submittedName>
        <fullName evidence="4">Uncharacterized protein</fullName>
    </submittedName>
</protein>
<evidence type="ECO:0000256" key="1">
    <source>
        <dbReference type="SAM" id="Phobius"/>
    </source>
</evidence>
<dbReference type="InterPro" id="IPR048052">
    <property type="entry name" value="FM1-like"/>
</dbReference>
<evidence type="ECO:0000259" key="2">
    <source>
        <dbReference type="Pfam" id="PF16555"/>
    </source>
</evidence>
<dbReference type="EMBL" id="JAFREL020000001">
    <property type="protein sequence ID" value="MEO1769346.1"/>
    <property type="molecule type" value="Genomic_DNA"/>
</dbReference>
<keyword evidence="1" id="KW-0812">Transmembrane</keyword>
<dbReference type="Proteomes" id="UP000664357">
    <property type="component" value="Unassembled WGS sequence"/>
</dbReference>
<gene>
    <name evidence="4" type="ORF">JZO67_001297</name>
</gene>
<reference evidence="4 5" key="1">
    <citation type="submission" date="2024-02" db="EMBL/GenBank/DDBJ databases">
        <title>The Genome Sequence of Enterococcus sp. DIV0159.</title>
        <authorList>
            <person name="Earl A."/>
            <person name="Manson A."/>
            <person name="Gilmore M."/>
            <person name="Sanders J."/>
            <person name="Shea T."/>
            <person name="Howe W."/>
            <person name="Livny J."/>
            <person name="Cuomo C."/>
            <person name="Neafsey D."/>
            <person name="Birren B."/>
        </authorList>
    </citation>
    <scope>NUCLEOTIDE SEQUENCE [LARGE SCALE GENOMIC DNA]</scope>
    <source>
        <strain evidence="4 5">665A</strain>
    </source>
</reference>
<keyword evidence="1" id="KW-0472">Membrane</keyword>
<evidence type="ECO:0000313" key="5">
    <source>
        <dbReference type="Proteomes" id="UP000664357"/>
    </source>
</evidence>
<evidence type="ECO:0000313" key="4">
    <source>
        <dbReference type="EMBL" id="MEO1769346.1"/>
    </source>
</evidence>
<proteinExistence type="predicted"/>
<name>A0ABV0EL96_9ENTE</name>